<keyword evidence="11" id="KW-0393">Immunoglobulin domain</keyword>
<evidence type="ECO:0000313" key="15">
    <source>
        <dbReference type="Proteomes" id="UP000322234"/>
    </source>
</evidence>
<dbReference type="GO" id="GO:0004888">
    <property type="term" value="F:transmembrane signaling receptor activity"/>
    <property type="evidence" value="ECO:0007669"/>
    <property type="project" value="TreeGrafter"/>
</dbReference>
<feature type="transmembrane region" description="Helical" evidence="12">
    <location>
        <begin position="1468"/>
        <end position="1494"/>
    </location>
</feature>
<dbReference type="GO" id="GO:0006955">
    <property type="term" value="P:immune response"/>
    <property type="evidence" value="ECO:0007669"/>
    <property type="project" value="TreeGrafter"/>
</dbReference>
<evidence type="ECO:0000256" key="6">
    <source>
        <dbReference type="ARBA" id="ARBA00022989"/>
    </source>
</evidence>
<proteinExistence type="predicted"/>
<dbReference type="InterPro" id="IPR013783">
    <property type="entry name" value="Ig-like_fold"/>
</dbReference>
<dbReference type="PANTHER" id="PTHR11481">
    <property type="entry name" value="IMMUNOGLOBULIN FC RECEPTOR"/>
    <property type="match status" value="1"/>
</dbReference>
<dbReference type="GO" id="GO:0007166">
    <property type="term" value="P:cell surface receptor signaling pathway"/>
    <property type="evidence" value="ECO:0007669"/>
    <property type="project" value="TreeGrafter"/>
</dbReference>
<protein>
    <recommendedName>
        <fullName evidence="13">Ig-like domain-containing protein</fullName>
    </recommendedName>
</protein>
<comment type="caution">
    <text evidence="14">The sequence shown here is derived from an EMBL/GenBank/DDBJ whole genome shotgun (WGS) entry which is preliminary data.</text>
</comment>
<dbReference type="SMART" id="SM00408">
    <property type="entry name" value="IGc2"/>
    <property type="match status" value="10"/>
</dbReference>
<keyword evidence="6 12" id="KW-1133">Transmembrane helix</keyword>
<evidence type="ECO:0000256" key="2">
    <source>
        <dbReference type="ARBA" id="ARBA00022475"/>
    </source>
</evidence>
<keyword evidence="8" id="KW-1015">Disulfide bond</keyword>
<dbReference type="Pfam" id="PF13927">
    <property type="entry name" value="Ig_3"/>
    <property type="match status" value="2"/>
</dbReference>
<dbReference type="InterPro" id="IPR003598">
    <property type="entry name" value="Ig_sub2"/>
</dbReference>
<evidence type="ECO:0000256" key="9">
    <source>
        <dbReference type="ARBA" id="ARBA00023170"/>
    </source>
</evidence>
<evidence type="ECO:0000256" key="3">
    <source>
        <dbReference type="ARBA" id="ARBA00022692"/>
    </source>
</evidence>
<keyword evidence="5" id="KW-0677">Repeat</keyword>
<keyword evidence="4" id="KW-0732">Signal</keyword>
<evidence type="ECO:0000256" key="7">
    <source>
        <dbReference type="ARBA" id="ARBA00023136"/>
    </source>
</evidence>
<organism evidence="14 15">
    <name type="scientific">Bos mutus</name>
    <name type="common">wild yak</name>
    <dbReference type="NCBI Taxonomy" id="72004"/>
    <lineage>
        <taxon>Eukaryota</taxon>
        <taxon>Metazoa</taxon>
        <taxon>Chordata</taxon>
        <taxon>Craniata</taxon>
        <taxon>Vertebrata</taxon>
        <taxon>Euteleostomi</taxon>
        <taxon>Mammalia</taxon>
        <taxon>Eutheria</taxon>
        <taxon>Laurasiatheria</taxon>
        <taxon>Artiodactyla</taxon>
        <taxon>Ruminantia</taxon>
        <taxon>Pecora</taxon>
        <taxon>Bovidae</taxon>
        <taxon>Bovinae</taxon>
        <taxon>Bos</taxon>
    </lineage>
</organism>
<dbReference type="SMART" id="SM00409">
    <property type="entry name" value="IG"/>
    <property type="match status" value="13"/>
</dbReference>
<evidence type="ECO:0000313" key="14">
    <source>
        <dbReference type="EMBL" id="MXQ95808.1"/>
    </source>
</evidence>
<evidence type="ECO:0000256" key="5">
    <source>
        <dbReference type="ARBA" id="ARBA00022737"/>
    </source>
</evidence>
<keyword evidence="9" id="KW-0675">Receptor</keyword>
<feature type="domain" description="Ig-like" evidence="13">
    <location>
        <begin position="1093"/>
        <end position="1178"/>
    </location>
</feature>
<dbReference type="PANTHER" id="PTHR11481:SF64">
    <property type="entry name" value="FC RECEPTOR-LIKE PROTEIN 4"/>
    <property type="match status" value="1"/>
</dbReference>
<sequence length="1590" mass="176674">MHRFCEEKLFPTPVLIAHTPLAHQRESNDADLRLCSFQSQTPNFNFISSEKSRTWCQAEQAPKAPDHCQVPEEVSDTQRVSLNSFPSAGNWLVSYEMLLRMLEEASVLLWASFLVLAAPVSGPLATVHKSVISVQPPWTTVFHGERVNLTCNGFHFYAQEKLQGYRWFSGKARPRETPGNTLEVRDSGQYRCQAPGSLPSNPVHLIFSSASLILQAPYSVFEGDELVLRCRKRGREKLAVVKYTWNRKIISGTDESFDLLIPKASLNNSGCYQCIGFLENAYVLRTSQTNIQIQELFSRPKLEVTDSQPIEGKPVNLSCRTRLPLERPDTRLHFVFLRDDGVMISNWSGSPDLQITAIWREDSGSYSCGAETLTGGIHKRSLPLQIDVQRIPVSGVLLETQAQEDQVIEGETLVLVCSVAKGTGNTTFSWHREDTRESLGQKSQRSQRAELEIPVIGESHARSYYCTADNGYGLIQSEAVNVTVRSIPGIKRGLVAGGTTGGSLSILLAVALLFYCWYQRKPGLMISVSMPYRRPLTLGPPGPLNPMCPAPVELQQLYINANTFRTSLEDQIHLISFKITFGLSVRVYFTDAYLRARVIVYNFEINDKSAIPEKASLLASALGRPSLHAAVAPVGGQFASEIKSIISLHPPWTTLFQGETVTLTCKAFQFNAPQKRKWYRWYLPGEIQSETTENTYEARESGGYKCQAQDSHSSDRVDLLFTAASLILQAPSDVFEADSVVLRCQAKANVILNNMTLYKNGKVLQVLDKTSDFHIYQASMKDNGDYHCSGFKDTHLVSSNKIKIVVQELFPSPVLKASSTQPTEGNTVTLTCETQLSLQRPESQLLFRFVKTSMWSEWKISPEFQFSPIRRENSGSYWCEARRLNSLVQKQSQELQIQVQVPVSQPVLTLRPPGTWTLVRDKISLQCEVQRGSLPIWYQFFHEDVLLMKTKSTSERKMSHRLSLTENHFGKYYCTADNGLGPQRSEAVSFSSPSVPVSKPVLTFSSPGTRTFVGDKMSLQCEVQRGSLPIWYQFFHEDDLLKKREAISWITESYSFSLIAEHSGDYYCTADNGFGPQRSEAISLSVTVPVSQPVLTLSPPGTWTLVGNEVRLQCEVQRGSSPIWYQFFHEDVLLTRIEATSWRTRSYSFSVTAEHSGNYYCTADNGFGPQSSETINLSVIVPVSRPVLTLRPPRDQAVVGDMVELHCEVQRGSPPILYQFYHEDVTLGSSSSASGGGASFNLILKTEHSGNYFCEANNGQGVQRSYTVSLSVRVPVSHPVLTLRTPRVQAVVGDILEIHCETQRGSPPIRYQFYHEDVALGSFSSLSGGGTSFNLSLTTEHSGNYSCEADNGLWVQRSESVSLTVRIPVSRPVLTLRTARAQVVVGDVLELRCEAQRGSTPILYWFYHNNITLETSTSHSGQGVSLNLSLTADHSGTYSCEADNGLGPQRSEAVTLSVMGLTGSKNSLIATSVTGGLLSMMAIAAVALLFYCWLLRKAGGNPSAPDPQESTYHNVPGWIELQPVYSNVNPNRGEVVYSEVWSVKKENKLTAASEPEPFKNTDSCVIYSQVKGASTAASKPQFLDPLTPHR</sequence>
<dbReference type="SUPFAM" id="SSF48726">
    <property type="entry name" value="Immunoglobulin"/>
    <property type="match status" value="12"/>
</dbReference>
<accession>A0A6B0S037</accession>
<feature type="domain" description="Ig-like" evidence="13">
    <location>
        <begin position="625"/>
        <end position="722"/>
    </location>
</feature>
<feature type="domain" description="Ig-like" evidence="13">
    <location>
        <begin position="1000"/>
        <end position="1087"/>
    </location>
</feature>
<gene>
    <name evidence="14" type="ORF">E5288_WYG014841</name>
</gene>
<dbReference type="FunFam" id="2.60.40.10:FF:001308">
    <property type="entry name" value="Fc receptor like 4"/>
    <property type="match status" value="1"/>
</dbReference>
<feature type="domain" description="Ig-like" evidence="13">
    <location>
        <begin position="392"/>
        <end position="483"/>
    </location>
</feature>
<keyword evidence="2" id="KW-1003">Cell membrane</keyword>
<dbReference type="InterPro" id="IPR007110">
    <property type="entry name" value="Ig-like_dom"/>
</dbReference>
<dbReference type="PROSITE" id="PS50835">
    <property type="entry name" value="IG_LIKE"/>
    <property type="match status" value="12"/>
</dbReference>
<dbReference type="InterPro" id="IPR050488">
    <property type="entry name" value="Ig_Fc_receptor"/>
</dbReference>
<name>A0A6B0S037_9CETA</name>
<dbReference type="InterPro" id="IPR036179">
    <property type="entry name" value="Ig-like_dom_sf"/>
</dbReference>
<feature type="domain" description="Ig-like" evidence="13">
    <location>
        <begin position="906"/>
        <end position="989"/>
    </location>
</feature>
<evidence type="ECO:0000256" key="4">
    <source>
        <dbReference type="ARBA" id="ARBA00022729"/>
    </source>
</evidence>
<feature type="domain" description="Ig-like" evidence="13">
    <location>
        <begin position="1372"/>
        <end position="1457"/>
    </location>
</feature>
<dbReference type="CDD" id="cd00096">
    <property type="entry name" value="Ig"/>
    <property type="match status" value="1"/>
</dbReference>
<dbReference type="Pfam" id="PF13895">
    <property type="entry name" value="Ig_2"/>
    <property type="match status" value="6"/>
</dbReference>
<feature type="domain" description="Ig-like" evidence="13">
    <location>
        <begin position="202"/>
        <end position="274"/>
    </location>
</feature>
<evidence type="ECO:0000259" key="13">
    <source>
        <dbReference type="PROSITE" id="PS50835"/>
    </source>
</evidence>
<evidence type="ECO:0000256" key="8">
    <source>
        <dbReference type="ARBA" id="ARBA00023157"/>
    </source>
</evidence>
<evidence type="ECO:0000256" key="1">
    <source>
        <dbReference type="ARBA" id="ARBA00004251"/>
    </source>
</evidence>
<feature type="domain" description="Ig-like" evidence="13">
    <location>
        <begin position="1186"/>
        <end position="1269"/>
    </location>
</feature>
<dbReference type="Proteomes" id="UP000322234">
    <property type="component" value="Unassembled WGS sequence"/>
</dbReference>
<keyword evidence="3 12" id="KW-0812">Transmembrane</keyword>
<dbReference type="GO" id="GO:0009897">
    <property type="term" value="C:external side of plasma membrane"/>
    <property type="evidence" value="ECO:0007669"/>
    <property type="project" value="TreeGrafter"/>
</dbReference>
<dbReference type="FunFam" id="2.60.40.10:FF:000651">
    <property type="entry name" value="Fc receptor like 1"/>
    <property type="match status" value="1"/>
</dbReference>
<dbReference type="InterPro" id="IPR003599">
    <property type="entry name" value="Ig_sub"/>
</dbReference>
<reference evidence="14" key="1">
    <citation type="submission" date="2019-10" db="EMBL/GenBank/DDBJ databases">
        <title>The sequence and de novo assembly of the wild yak genome.</title>
        <authorList>
            <person name="Liu Y."/>
        </authorList>
    </citation>
    <scope>NUCLEOTIDE SEQUENCE [LARGE SCALE GENOMIC DNA]</scope>
    <source>
        <strain evidence="14">WY2019</strain>
    </source>
</reference>
<comment type="subcellular location">
    <subcellularLocation>
        <location evidence="1">Cell membrane</location>
        <topology evidence="1">Single-pass type I membrane protein</topology>
    </subcellularLocation>
</comment>
<dbReference type="FunFam" id="2.60.40.10:FF:000357">
    <property type="entry name" value="Fc receptor like 1"/>
    <property type="match status" value="6"/>
</dbReference>
<dbReference type="Gene3D" id="2.60.40.10">
    <property type="entry name" value="Immunoglobulins"/>
    <property type="match status" value="13"/>
</dbReference>
<feature type="domain" description="Ig-like" evidence="13">
    <location>
        <begin position="811"/>
        <end position="896"/>
    </location>
</feature>
<dbReference type="EMBL" id="VBQZ03000146">
    <property type="protein sequence ID" value="MXQ95808.1"/>
    <property type="molecule type" value="Genomic_DNA"/>
</dbReference>
<keyword evidence="15" id="KW-1185">Reference proteome</keyword>
<evidence type="ECO:0000256" key="12">
    <source>
        <dbReference type="SAM" id="Phobius"/>
    </source>
</evidence>
<feature type="domain" description="Ig-like" evidence="13">
    <location>
        <begin position="123"/>
        <end position="194"/>
    </location>
</feature>
<evidence type="ECO:0000256" key="11">
    <source>
        <dbReference type="ARBA" id="ARBA00023319"/>
    </source>
</evidence>
<keyword evidence="7 12" id="KW-0472">Membrane</keyword>
<evidence type="ECO:0000256" key="10">
    <source>
        <dbReference type="ARBA" id="ARBA00023180"/>
    </source>
</evidence>
<keyword evidence="10" id="KW-0325">Glycoprotein</keyword>
<feature type="domain" description="Ig-like" evidence="13">
    <location>
        <begin position="1279"/>
        <end position="1364"/>
    </location>
</feature>
<feature type="domain" description="Ig-like" evidence="13">
    <location>
        <begin position="300"/>
        <end position="385"/>
    </location>
</feature>